<gene>
    <name evidence="2" type="ORF">F5I99_08000</name>
</gene>
<evidence type="ECO:0000313" key="2">
    <source>
        <dbReference type="EMBL" id="QEW06456.1"/>
    </source>
</evidence>
<keyword evidence="3" id="KW-1185">Reference proteome</keyword>
<feature type="domain" description="DUF4123" evidence="1">
    <location>
        <begin position="32"/>
        <end position="151"/>
    </location>
</feature>
<dbReference type="EMBL" id="CP044222">
    <property type="protein sequence ID" value="QEW06456.1"/>
    <property type="molecule type" value="Genomic_DNA"/>
</dbReference>
<proteinExistence type="predicted"/>
<dbReference type="Proteomes" id="UP000325606">
    <property type="component" value="Chromosome"/>
</dbReference>
<dbReference type="InterPro" id="IPR025391">
    <property type="entry name" value="DUF4123"/>
</dbReference>
<sequence length="326" mass="37506">MDILQKDLNTSPGISIAETPWQVIKSHEPSNLWALVDGANWPEIQSILAEQVPPHACLYSTTDPDSQRIAPWLIRVEPDSAIQSLLEARDSNTHAVVFFHSPKGIRQLRDHFRRYTMLWTPANPDMPVYFRFYDPRVLLDMITALDEAKTAQFFNGIEAFYIPISYHTCLPKSVNILPVSLGETVLITERCLRLAQDHPVDAISQTSQSFKVSQAEYQRFADLLRQRKPLNLAAKLYHTYQALFPVKRYEASVQIAYRNAPYYQFQSENELMLLADCYLWLGQDFPAQSPAAEVLLTEMHPQRLHHLMAWLQAEKQITFENASMTQ</sequence>
<dbReference type="KEGG" id="nik:F5I99_08000"/>
<dbReference type="RefSeq" id="WP_151054816.1">
    <property type="nucleotide sequence ID" value="NZ_CP044222.1"/>
</dbReference>
<evidence type="ECO:0000313" key="3">
    <source>
        <dbReference type="Proteomes" id="UP000325606"/>
    </source>
</evidence>
<reference evidence="2 3" key="1">
    <citation type="submission" date="2019-09" db="EMBL/GenBank/DDBJ databases">
        <title>Nitrincola iocasae sp. nov., a bacterium isolated from the sediment collected at a cold seep field in South China Sea.</title>
        <authorList>
            <person name="Zhang H."/>
            <person name="Wang H."/>
            <person name="Li C."/>
        </authorList>
    </citation>
    <scope>NUCLEOTIDE SEQUENCE [LARGE SCALE GENOMIC DNA]</scope>
    <source>
        <strain evidence="2 3">KXZD1103</strain>
    </source>
</reference>
<accession>A0A5J6LDL9</accession>
<dbReference type="Pfam" id="PF13503">
    <property type="entry name" value="DUF4123"/>
    <property type="match status" value="1"/>
</dbReference>
<name>A0A5J6LDL9_9GAMM</name>
<organism evidence="2 3">
    <name type="scientific">Nitrincola iocasae</name>
    <dbReference type="NCBI Taxonomy" id="2614693"/>
    <lineage>
        <taxon>Bacteria</taxon>
        <taxon>Pseudomonadati</taxon>
        <taxon>Pseudomonadota</taxon>
        <taxon>Gammaproteobacteria</taxon>
        <taxon>Oceanospirillales</taxon>
        <taxon>Oceanospirillaceae</taxon>
        <taxon>Nitrincola</taxon>
    </lineage>
</organism>
<dbReference type="AlphaFoldDB" id="A0A5J6LDL9"/>
<evidence type="ECO:0000259" key="1">
    <source>
        <dbReference type="Pfam" id="PF13503"/>
    </source>
</evidence>
<protein>
    <submittedName>
        <fullName evidence="2">DUF4123 domain-containing protein</fullName>
    </submittedName>
</protein>